<feature type="transmembrane region" description="Helical" evidence="6">
    <location>
        <begin position="322"/>
        <end position="343"/>
    </location>
</feature>
<comment type="caution">
    <text evidence="7">The sequence shown here is derived from an EMBL/GenBank/DDBJ whole genome shotgun (WGS) entry which is preliminary data.</text>
</comment>
<evidence type="ECO:0000256" key="5">
    <source>
        <dbReference type="ARBA" id="ARBA00023136"/>
    </source>
</evidence>
<accession>A0ABV1E2B9</accession>
<keyword evidence="2" id="KW-1003">Cell membrane</keyword>
<gene>
    <name evidence="7" type="ORF">WMO26_07335</name>
</gene>
<dbReference type="PANTHER" id="PTHR30250">
    <property type="entry name" value="PST FAMILY PREDICTED COLANIC ACID TRANSPORTER"/>
    <property type="match status" value="1"/>
</dbReference>
<dbReference type="Proteomes" id="UP001489509">
    <property type="component" value="Unassembled WGS sequence"/>
</dbReference>
<proteinExistence type="predicted"/>
<evidence type="ECO:0000256" key="4">
    <source>
        <dbReference type="ARBA" id="ARBA00022989"/>
    </source>
</evidence>
<evidence type="ECO:0000256" key="1">
    <source>
        <dbReference type="ARBA" id="ARBA00004651"/>
    </source>
</evidence>
<dbReference type="InterPro" id="IPR050833">
    <property type="entry name" value="Poly_Biosynth_Transport"/>
</dbReference>
<reference evidence="7 8" key="1">
    <citation type="submission" date="2024-03" db="EMBL/GenBank/DDBJ databases">
        <title>Human intestinal bacterial collection.</title>
        <authorList>
            <person name="Pauvert C."/>
            <person name="Hitch T.C.A."/>
            <person name="Clavel T."/>
        </authorList>
    </citation>
    <scope>NUCLEOTIDE SEQUENCE [LARGE SCALE GENOMIC DNA]</scope>
    <source>
        <strain evidence="7 8">CLA-JM-H44</strain>
    </source>
</reference>
<feature type="transmembrane region" description="Helical" evidence="6">
    <location>
        <begin position="211"/>
        <end position="228"/>
    </location>
</feature>
<feature type="transmembrane region" description="Helical" evidence="6">
    <location>
        <begin position="234"/>
        <end position="251"/>
    </location>
</feature>
<evidence type="ECO:0000313" key="8">
    <source>
        <dbReference type="Proteomes" id="UP001489509"/>
    </source>
</evidence>
<keyword evidence="3 6" id="KW-0812">Transmembrane</keyword>
<protein>
    <submittedName>
        <fullName evidence="7">Polysaccharide biosynthesis C-terminal domain-containing protein</fullName>
    </submittedName>
</protein>
<feature type="transmembrane region" description="Helical" evidence="6">
    <location>
        <begin position="85"/>
        <end position="107"/>
    </location>
</feature>
<dbReference type="Pfam" id="PF01943">
    <property type="entry name" value="Polysacc_synt"/>
    <property type="match status" value="1"/>
</dbReference>
<feature type="transmembrane region" description="Helical" evidence="6">
    <location>
        <begin position="142"/>
        <end position="164"/>
    </location>
</feature>
<feature type="transmembrane region" description="Helical" evidence="6">
    <location>
        <begin position="12"/>
        <end position="34"/>
    </location>
</feature>
<feature type="transmembrane region" description="Helical" evidence="6">
    <location>
        <begin position="170"/>
        <end position="191"/>
    </location>
</feature>
<evidence type="ECO:0000256" key="6">
    <source>
        <dbReference type="SAM" id="Phobius"/>
    </source>
</evidence>
<feature type="transmembrane region" description="Helical" evidence="6">
    <location>
        <begin position="46"/>
        <end position="64"/>
    </location>
</feature>
<evidence type="ECO:0000256" key="2">
    <source>
        <dbReference type="ARBA" id="ARBA00022475"/>
    </source>
</evidence>
<dbReference type="InterPro" id="IPR002797">
    <property type="entry name" value="Polysacc_synth"/>
</dbReference>
<dbReference type="PANTHER" id="PTHR30250:SF11">
    <property type="entry name" value="O-ANTIGEN TRANSPORTER-RELATED"/>
    <property type="match status" value="1"/>
</dbReference>
<evidence type="ECO:0000256" key="3">
    <source>
        <dbReference type="ARBA" id="ARBA00022692"/>
    </source>
</evidence>
<sequence>MGRSKYQYLVKNIGLFTLSSFATKILSALLLPLYTTFLVDEQFGSIDIIHTTVILLIPILTLSIHDGVLRFAMDQCEDKKKVFSLGMEVTVAGCVLLALLLPVYGQISFLADYKFHFLALYIVSALNSIFANFARTVDQVKLITISSIAASAVTMGLNVFLIAGPPRMGVNGYLFSMIAGSFVGCVIYFFFGRMYRYLTFRGFDRVLLKRMILYSIPLIPNYLFWWINSSLDRYCLTAITGLAATGLYALASKIPTLLNTLTSIFQQAWSISAIKEYQTEEGERFFSSIHRIFSYVMLLSTSLLVALCQYLAMFFFQGENYQAWSLIPLLALAFYYSSLNSFLGSVYTATKRTKSLFVTTAAGAGVNVAFNLLLIPFFGPYGAAIATCLSHFAVWLARSIASQKIIRIQVDYKRMIPSQALLVLQVGLMTAQTGILWSAGIFVAIFLINLSTFKQAKDFLWTRLKKRAR</sequence>
<feature type="transmembrane region" description="Helical" evidence="6">
    <location>
        <begin position="292"/>
        <end position="316"/>
    </location>
</feature>
<dbReference type="EMBL" id="JBBMFD010000010">
    <property type="protein sequence ID" value="MEQ2440636.1"/>
    <property type="molecule type" value="Genomic_DNA"/>
</dbReference>
<keyword evidence="8" id="KW-1185">Reference proteome</keyword>
<feature type="transmembrane region" description="Helical" evidence="6">
    <location>
        <begin position="422"/>
        <end position="448"/>
    </location>
</feature>
<keyword evidence="4 6" id="KW-1133">Transmembrane helix</keyword>
<comment type="subcellular location">
    <subcellularLocation>
        <location evidence="1">Cell membrane</location>
        <topology evidence="1">Multi-pass membrane protein</topology>
    </subcellularLocation>
</comment>
<name>A0ABV1E2B9_9FIRM</name>
<organism evidence="7 8">
    <name type="scientific">Solibaculum intestinale</name>
    <dbReference type="NCBI Taxonomy" id="3133165"/>
    <lineage>
        <taxon>Bacteria</taxon>
        <taxon>Bacillati</taxon>
        <taxon>Bacillota</taxon>
        <taxon>Clostridia</taxon>
        <taxon>Eubacteriales</taxon>
        <taxon>Oscillospiraceae</taxon>
        <taxon>Solibaculum</taxon>
    </lineage>
</organism>
<dbReference type="RefSeq" id="WP_349219311.1">
    <property type="nucleotide sequence ID" value="NZ_JBBMFD010000010.1"/>
</dbReference>
<keyword evidence="5 6" id="KW-0472">Membrane</keyword>
<evidence type="ECO:0000313" key="7">
    <source>
        <dbReference type="EMBL" id="MEQ2440636.1"/>
    </source>
</evidence>
<feature type="transmembrane region" description="Helical" evidence="6">
    <location>
        <begin position="113"/>
        <end position="130"/>
    </location>
</feature>
<feature type="transmembrane region" description="Helical" evidence="6">
    <location>
        <begin position="355"/>
        <end position="375"/>
    </location>
</feature>